<organism evidence="1 2">
    <name type="scientific">Larkinella rosea</name>
    <dbReference type="NCBI Taxonomy" id="2025312"/>
    <lineage>
        <taxon>Bacteria</taxon>
        <taxon>Pseudomonadati</taxon>
        <taxon>Bacteroidota</taxon>
        <taxon>Cytophagia</taxon>
        <taxon>Cytophagales</taxon>
        <taxon>Spirosomataceae</taxon>
        <taxon>Larkinella</taxon>
    </lineage>
</organism>
<comment type="caution">
    <text evidence="1">The sequence shown here is derived from an EMBL/GenBank/DDBJ whole genome shotgun (WGS) entry which is preliminary data.</text>
</comment>
<protein>
    <submittedName>
        <fullName evidence="1">ATP-binding protein</fullName>
    </submittedName>
</protein>
<proteinExistence type="predicted"/>
<keyword evidence="1" id="KW-0547">Nucleotide-binding</keyword>
<dbReference type="SUPFAM" id="SSF55874">
    <property type="entry name" value="ATPase domain of HSP90 chaperone/DNA topoisomerase II/histidine kinase"/>
    <property type="match status" value="1"/>
</dbReference>
<dbReference type="AlphaFoldDB" id="A0A3P1C0C5"/>
<dbReference type="Gene3D" id="3.30.565.10">
    <property type="entry name" value="Histidine kinase-like ATPase, C-terminal domain"/>
    <property type="match status" value="1"/>
</dbReference>
<name>A0A3P1C0C5_9BACT</name>
<dbReference type="OrthoDB" id="9813438at2"/>
<accession>A0A3P1C0C5</accession>
<dbReference type="Pfam" id="PF13589">
    <property type="entry name" value="HATPase_c_3"/>
    <property type="match status" value="1"/>
</dbReference>
<keyword evidence="1" id="KW-0067">ATP-binding</keyword>
<dbReference type="InterPro" id="IPR036890">
    <property type="entry name" value="HATPase_C_sf"/>
</dbReference>
<gene>
    <name evidence="1" type="ORF">EHT25_03440</name>
</gene>
<reference evidence="1 2" key="1">
    <citation type="submission" date="2018-11" db="EMBL/GenBank/DDBJ databases">
        <authorList>
            <person name="Zhou Z."/>
            <person name="Wang G."/>
        </authorList>
    </citation>
    <scope>NUCLEOTIDE SEQUENCE [LARGE SCALE GENOMIC DNA]</scope>
    <source>
        <strain evidence="1 2">KCTC52004</strain>
    </source>
</reference>
<evidence type="ECO:0000313" key="1">
    <source>
        <dbReference type="EMBL" id="RRB06855.1"/>
    </source>
</evidence>
<evidence type="ECO:0000313" key="2">
    <source>
        <dbReference type="Proteomes" id="UP000271925"/>
    </source>
</evidence>
<sequence>MIRDNEGGGSSLVESAPPDPEYLVKSIAEQGYSLETSLADLIDNSITAGADCVEILVDTATTPFTLFVADNGAGMSDERLSRSMQFPSSSPEFSRDASDLGRFGLGMKTASFAQTRKLTVLSRQRSGDVYSARTWDVEYLKQTRKWLIQINTPEEIQNLLDRYESLSSGYLNRFDQFRPGTIVAWQGLYKFENLPSSQDRIEALKHQISEVTTGYLSLIFHRFLDRIPRPLRVRVNNVQLRSFNPFPLTETDLRPLEPRQRAYNNDLIKIQGFVLPVRSMDESREQKNIWTPPGRSLMDMEGLYIYRSDRLIHFGGWNGIIRKSPRLQLARLRVEVGNKVDDLLHLNVAKSQITVPFDLKRAFFNYISILRSEAEKEYHNRGIRKISSSPADQHPQLFERIISNKGALLEINKDFPLVRLIREKLDQPTASTFKLLLRMINTSVNSFRHMQDENDRLIQRDQQDTVDTLEETVRELLASGYSKLAIKTSVIPALGVRQDNIPSNIIKLLE</sequence>
<dbReference type="RefSeq" id="WP_124870691.1">
    <property type="nucleotide sequence ID" value="NZ_RQJO01000007.1"/>
</dbReference>
<dbReference type="GO" id="GO:0005524">
    <property type="term" value="F:ATP binding"/>
    <property type="evidence" value="ECO:0007669"/>
    <property type="project" value="UniProtKB-KW"/>
</dbReference>
<keyword evidence="2" id="KW-1185">Reference proteome</keyword>
<dbReference type="EMBL" id="RQJO01000007">
    <property type="protein sequence ID" value="RRB06855.1"/>
    <property type="molecule type" value="Genomic_DNA"/>
</dbReference>
<dbReference type="Proteomes" id="UP000271925">
    <property type="component" value="Unassembled WGS sequence"/>
</dbReference>